<reference evidence="1 2" key="1">
    <citation type="journal article" date="2020" name="Nat. Commun.">
        <title>Genome of Tripterygium wilfordii and identification of cytochrome P450 involved in triptolide biosynthesis.</title>
        <authorList>
            <person name="Tu L."/>
            <person name="Su P."/>
            <person name="Zhang Z."/>
            <person name="Gao L."/>
            <person name="Wang J."/>
            <person name="Hu T."/>
            <person name="Zhou J."/>
            <person name="Zhang Y."/>
            <person name="Zhao Y."/>
            <person name="Liu Y."/>
            <person name="Song Y."/>
            <person name="Tong Y."/>
            <person name="Lu Y."/>
            <person name="Yang J."/>
            <person name="Xu C."/>
            <person name="Jia M."/>
            <person name="Peters R.J."/>
            <person name="Huang L."/>
            <person name="Gao W."/>
        </authorList>
    </citation>
    <scope>NUCLEOTIDE SEQUENCE [LARGE SCALE GENOMIC DNA]</scope>
    <source>
        <strain evidence="2">cv. XIE 37</strain>
        <tissue evidence="1">Leaf</tissue>
    </source>
</reference>
<proteinExistence type="predicted"/>
<keyword evidence="2" id="KW-1185">Reference proteome</keyword>
<dbReference type="EMBL" id="JAAARO010000009">
    <property type="protein sequence ID" value="KAF5742796.1"/>
    <property type="molecule type" value="Genomic_DNA"/>
</dbReference>
<comment type="caution">
    <text evidence="1">The sequence shown here is derived from an EMBL/GenBank/DDBJ whole genome shotgun (WGS) entry which is preliminary data.</text>
</comment>
<dbReference type="Proteomes" id="UP000593562">
    <property type="component" value="Unassembled WGS sequence"/>
</dbReference>
<accession>A0A7J7D9P1</accession>
<gene>
    <name evidence="1" type="ORF">HS088_TW09G00856</name>
</gene>
<dbReference type="InParanoid" id="A0A7J7D9P1"/>
<organism evidence="1 2">
    <name type="scientific">Tripterygium wilfordii</name>
    <name type="common">Thunder God vine</name>
    <dbReference type="NCBI Taxonomy" id="458696"/>
    <lineage>
        <taxon>Eukaryota</taxon>
        <taxon>Viridiplantae</taxon>
        <taxon>Streptophyta</taxon>
        <taxon>Embryophyta</taxon>
        <taxon>Tracheophyta</taxon>
        <taxon>Spermatophyta</taxon>
        <taxon>Magnoliopsida</taxon>
        <taxon>eudicotyledons</taxon>
        <taxon>Gunneridae</taxon>
        <taxon>Pentapetalae</taxon>
        <taxon>rosids</taxon>
        <taxon>fabids</taxon>
        <taxon>Celastrales</taxon>
        <taxon>Celastraceae</taxon>
        <taxon>Tripterygium</taxon>
    </lineage>
</organism>
<evidence type="ECO:0000313" key="2">
    <source>
        <dbReference type="Proteomes" id="UP000593562"/>
    </source>
</evidence>
<protein>
    <submittedName>
        <fullName evidence="1">Uncharacterized protein</fullName>
    </submittedName>
</protein>
<sequence>MVVSGETCYNGDAILTPSCKVSTGFKSQAWPSHNNMAGLSFQIRKTNERMSKKKWFFDSGSAELRKQYECLSSSAAHRFNTADFYINGGSELLDSMQRELMVIIDDITMLEISQLGILHQGIEDEKMAAQKQVVRSRSHRIFSYVTVDLQ</sequence>
<dbReference type="AlphaFoldDB" id="A0A7J7D9P1"/>
<name>A0A7J7D9P1_TRIWF</name>
<evidence type="ECO:0000313" key="1">
    <source>
        <dbReference type="EMBL" id="KAF5742796.1"/>
    </source>
</evidence>